<accession>A0A2N3NGK7</accession>
<keyword evidence="3" id="KW-1185">Reference proteome</keyword>
<reference evidence="2 3" key="1">
    <citation type="journal article" date="2017" name="G3 (Bethesda)">
        <title>First Draft Genome Sequence of the Pathogenic Fungus Lomentospora prolificans (Formerly Scedosporium prolificans).</title>
        <authorList>
            <person name="Luo R."/>
            <person name="Zimin A."/>
            <person name="Workman R."/>
            <person name="Fan Y."/>
            <person name="Pertea G."/>
            <person name="Grossman N."/>
            <person name="Wear M.P."/>
            <person name="Jia B."/>
            <person name="Miller H."/>
            <person name="Casadevall A."/>
            <person name="Timp W."/>
            <person name="Zhang S.X."/>
            <person name="Salzberg S.L."/>
        </authorList>
    </citation>
    <scope>NUCLEOTIDE SEQUENCE [LARGE SCALE GENOMIC DNA]</scope>
    <source>
        <strain evidence="2 3">JHH-5317</strain>
    </source>
</reference>
<name>A0A2N3NGK7_9PEZI</name>
<sequence>MDSPHRRRLSPTDGDRPKLGSTTSVSRSPRPHREDYTRAHPSRDGESHRNRSRERTSRQGSHRVERPDPNERIDSGRSKRKRSPRGDRDEDRASERRRRKQRETREVQLPLGARALVKGDFEAFRPLLAYYLAIQKQKDARTMDERELRGRWKSFLGKWNAGELAEGWYDPGIWETARAAEREEFEPLEDTRRDGRSRRADEQRVREESLEPRRTNDGSDSDSDIGPALPPSYRSEMRHTAATPHLEDLKLRDELVAEDAAQDRSDRIAAIRHARKLDRRDQKERLEELVPRADPGSRERQLEKKRETNEKMREFREKSPGAGEVDEGTLMGGGDDSLEAAKREKEVKEKKKSEREARREEIWRAKMAEREERVREYKEREEGTIEMLKELARSSGRSAI</sequence>
<feature type="region of interest" description="Disordered" evidence="1">
    <location>
        <begin position="180"/>
        <end position="235"/>
    </location>
</feature>
<dbReference type="Proteomes" id="UP000233524">
    <property type="component" value="Unassembled WGS sequence"/>
</dbReference>
<dbReference type="InterPro" id="IPR044688">
    <property type="entry name" value="SCI-1-like"/>
</dbReference>
<evidence type="ECO:0000256" key="1">
    <source>
        <dbReference type="SAM" id="MobiDB-lite"/>
    </source>
</evidence>
<dbReference type="InParanoid" id="A0A2N3NGK7"/>
<dbReference type="VEuPathDB" id="FungiDB:jhhlp_003302"/>
<protein>
    <submittedName>
        <fullName evidence="2">Uncharacterized protein</fullName>
    </submittedName>
</protein>
<dbReference type="AlphaFoldDB" id="A0A2N3NGK7"/>
<dbReference type="PANTHER" id="PTHR34117">
    <property type="entry name" value="STYLE CELL-CYCLE INHIBITOR 1"/>
    <property type="match status" value="1"/>
</dbReference>
<feature type="compositionally biased region" description="Basic and acidic residues" evidence="1">
    <location>
        <begin position="84"/>
        <end position="94"/>
    </location>
</feature>
<proteinExistence type="predicted"/>
<organism evidence="2 3">
    <name type="scientific">Lomentospora prolificans</name>
    <dbReference type="NCBI Taxonomy" id="41688"/>
    <lineage>
        <taxon>Eukaryota</taxon>
        <taxon>Fungi</taxon>
        <taxon>Dikarya</taxon>
        <taxon>Ascomycota</taxon>
        <taxon>Pezizomycotina</taxon>
        <taxon>Sordariomycetes</taxon>
        <taxon>Hypocreomycetidae</taxon>
        <taxon>Microascales</taxon>
        <taxon>Microascaceae</taxon>
        <taxon>Lomentospora</taxon>
    </lineage>
</organism>
<evidence type="ECO:0000313" key="3">
    <source>
        <dbReference type="Proteomes" id="UP000233524"/>
    </source>
</evidence>
<feature type="region of interest" description="Disordered" evidence="1">
    <location>
        <begin position="279"/>
        <end position="361"/>
    </location>
</feature>
<feature type="compositionally biased region" description="Basic and acidic residues" evidence="1">
    <location>
        <begin position="279"/>
        <end position="319"/>
    </location>
</feature>
<feature type="compositionally biased region" description="Basic and acidic residues" evidence="1">
    <location>
        <begin position="339"/>
        <end position="361"/>
    </location>
</feature>
<dbReference type="STRING" id="41688.A0A2N3NGK7"/>
<comment type="caution">
    <text evidence="2">The sequence shown here is derived from an EMBL/GenBank/DDBJ whole genome shotgun (WGS) entry which is preliminary data.</text>
</comment>
<feature type="region of interest" description="Disordered" evidence="1">
    <location>
        <begin position="1"/>
        <end position="110"/>
    </location>
</feature>
<feature type="compositionally biased region" description="Basic and acidic residues" evidence="1">
    <location>
        <begin position="189"/>
        <end position="217"/>
    </location>
</feature>
<gene>
    <name evidence="2" type="ORF">jhhlp_003302</name>
</gene>
<dbReference type="PANTHER" id="PTHR34117:SF1">
    <property type="entry name" value="STYLE CELL-CYCLE INHIBITOR 1"/>
    <property type="match status" value="1"/>
</dbReference>
<feature type="compositionally biased region" description="Basic and acidic residues" evidence="1">
    <location>
        <begin position="31"/>
        <end position="77"/>
    </location>
</feature>
<evidence type="ECO:0000313" key="2">
    <source>
        <dbReference type="EMBL" id="PKS11537.1"/>
    </source>
</evidence>
<dbReference type="EMBL" id="NLAX01000008">
    <property type="protein sequence ID" value="PKS11537.1"/>
    <property type="molecule type" value="Genomic_DNA"/>
</dbReference>
<dbReference type="OrthoDB" id="2139939at2759"/>